<dbReference type="PROSITE" id="PS51391">
    <property type="entry name" value="CID"/>
    <property type="match status" value="1"/>
</dbReference>
<dbReference type="SUPFAM" id="SSF48464">
    <property type="entry name" value="ENTH/VHS domain"/>
    <property type="match status" value="1"/>
</dbReference>
<proteinExistence type="predicted"/>
<accession>D8T9Z3</accession>
<keyword evidence="5" id="KW-1185">Reference proteome</keyword>
<dbReference type="FunCoup" id="D8T9Z3">
    <property type="interactions" value="4426"/>
</dbReference>
<feature type="compositionally biased region" description="Pro residues" evidence="2">
    <location>
        <begin position="439"/>
        <end position="475"/>
    </location>
</feature>
<dbReference type="OrthoDB" id="10069473at2759"/>
<protein>
    <recommendedName>
        <fullName evidence="3">CID domain-containing protein</fullName>
    </recommendedName>
</protein>
<dbReference type="Proteomes" id="UP000001514">
    <property type="component" value="Unassembled WGS sequence"/>
</dbReference>
<feature type="coiled-coil region" evidence="1">
    <location>
        <begin position="215"/>
        <end position="242"/>
    </location>
</feature>
<dbReference type="Pfam" id="PF04818">
    <property type="entry name" value="CID"/>
    <property type="match status" value="1"/>
</dbReference>
<gene>
    <name evidence="4" type="ORF">SELMODRAFT_448758</name>
</gene>
<reference evidence="4 5" key="1">
    <citation type="journal article" date="2011" name="Science">
        <title>The Selaginella genome identifies genetic changes associated with the evolution of vascular plants.</title>
        <authorList>
            <person name="Banks J.A."/>
            <person name="Nishiyama T."/>
            <person name="Hasebe M."/>
            <person name="Bowman J.L."/>
            <person name="Gribskov M."/>
            <person name="dePamphilis C."/>
            <person name="Albert V.A."/>
            <person name="Aono N."/>
            <person name="Aoyama T."/>
            <person name="Ambrose B.A."/>
            <person name="Ashton N.W."/>
            <person name="Axtell M.J."/>
            <person name="Barker E."/>
            <person name="Barker M.S."/>
            <person name="Bennetzen J.L."/>
            <person name="Bonawitz N.D."/>
            <person name="Chapple C."/>
            <person name="Cheng C."/>
            <person name="Correa L.G."/>
            <person name="Dacre M."/>
            <person name="DeBarry J."/>
            <person name="Dreyer I."/>
            <person name="Elias M."/>
            <person name="Engstrom E.M."/>
            <person name="Estelle M."/>
            <person name="Feng L."/>
            <person name="Finet C."/>
            <person name="Floyd S.K."/>
            <person name="Frommer W.B."/>
            <person name="Fujita T."/>
            <person name="Gramzow L."/>
            <person name="Gutensohn M."/>
            <person name="Harholt J."/>
            <person name="Hattori M."/>
            <person name="Heyl A."/>
            <person name="Hirai T."/>
            <person name="Hiwatashi Y."/>
            <person name="Ishikawa M."/>
            <person name="Iwata M."/>
            <person name="Karol K.G."/>
            <person name="Koehler B."/>
            <person name="Kolukisaoglu U."/>
            <person name="Kubo M."/>
            <person name="Kurata T."/>
            <person name="Lalonde S."/>
            <person name="Li K."/>
            <person name="Li Y."/>
            <person name="Litt A."/>
            <person name="Lyons E."/>
            <person name="Manning G."/>
            <person name="Maruyama T."/>
            <person name="Michael T.P."/>
            <person name="Mikami K."/>
            <person name="Miyazaki S."/>
            <person name="Morinaga S."/>
            <person name="Murata T."/>
            <person name="Mueller-Roeber B."/>
            <person name="Nelson D.R."/>
            <person name="Obara M."/>
            <person name="Oguri Y."/>
            <person name="Olmstead R.G."/>
            <person name="Onodera N."/>
            <person name="Petersen B.L."/>
            <person name="Pils B."/>
            <person name="Prigge M."/>
            <person name="Rensing S.A."/>
            <person name="Riano-Pachon D.M."/>
            <person name="Roberts A.W."/>
            <person name="Sato Y."/>
            <person name="Scheller H.V."/>
            <person name="Schulz B."/>
            <person name="Schulz C."/>
            <person name="Shakirov E.V."/>
            <person name="Shibagaki N."/>
            <person name="Shinohara N."/>
            <person name="Shippen D.E."/>
            <person name="Soerensen I."/>
            <person name="Sotooka R."/>
            <person name="Sugimoto N."/>
            <person name="Sugita M."/>
            <person name="Sumikawa N."/>
            <person name="Tanurdzic M."/>
            <person name="Theissen G."/>
            <person name="Ulvskov P."/>
            <person name="Wakazuki S."/>
            <person name="Weng J.K."/>
            <person name="Willats W.W."/>
            <person name="Wipf D."/>
            <person name="Wolf P.G."/>
            <person name="Yang L."/>
            <person name="Zimmer A.D."/>
            <person name="Zhu Q."/>
            <person name="Mitros T."/>
            <person name="Hellsten U."/>
            <person name="Loque D."/>
            <person name="Otillar R."/>
            <person name="Salamov A."/>
            <person name="Schmutz J."/>
            <person name="Shapiro H."/>
            <person name="Lindquist E."/>
            <person name="Lucas S."/>
            <person name="Rokhsar D."/>
            <person name="Grigoriev I.V."/>
        </authorList>
    </citation>
    <scope>NUCLEOTIDE SEQUENCE [LARGE SCALE GENOMIC DNA]</scope>
</reference>
<dbReference type="PANTHER" id="PTHR12460:SF0">
    <property type="entry name" value="CID DOMAIN-CONTAINING PROTEIN-RELATED"/>
    <property type="match status" value="1"/>
</dbReference>
<feature type="region of interest" description="Disordered" evidence="2">
    <location>
        <begin position="344"/>
        <end position="479"/>
    </location>
</feature>
<name>D8T9Z3_SELML</name>
<dbReference type="GO" id="GO:0000993">
    <property type="term" value="F:RNA polymerase II complex binding"/>
    <property type="evidence" value="ECO:0000318"/>
    <property type="project" value="GO_Central"/>
</dbReference>
<sequence length="500" mass="54871">MTGAFSVEVLSEKLIKLNASQQSIETLSHWCIYHRKRAKQIAKTWEKEFFSAPKEKRVSFLYLANDIIQNSRRKGSEFVSEFWKVLNGALKDVKANGDENGRNAVSRLVNIWEERKVFGSRAQSLKETLLGNNPVPDFEIPDKEKEKGKDKPTTSSSFIKIKLDGSILEKVAKAFQDVNDGLSNEEATIEECNSIKRRIEALGKEAASHGQENENSTVRDELQQQRGNLSQLVEQLETIERSRSKLVTYLREALEDQERKLELVRCQIEEFSSPAKPVTRTQALPSVTPSPLPPVVQSMASIDDGSKKVKETPTAAEVAAKLAASSSSAAMLSSIFSSLTPEEFGFQPDNKRPKLVDSSSSGGGGGSTNQGLAQQFIHPAFSQAPPPQAQPFHSQAPPQPQAQVLHSQAPPPPQAQVLHSSFQPQHSQFLSTANLRMPYPYPGMGQPPPPPPPPQQPPPQLPPLPPGPPLPPVCAPAPSYHSLQIPPGINFYPPAPQVPR</sequence>
<feature type="domain" description="CID" evidence="3">
    <location>
        <begin position="2"/>
        <end position="134"/>
    </location>
</feature>
<organism evidence="5">
    <name type="scientific">Selaginella moellendorffii</name>
    <name type="common">Spikemoss</name>
    <dbReference type="NCBI Taxonomy" id="88036"/>
    <lineage>
        <taxon>Eukaryota</taxon>
        <taxon>Viridiplantae</taxon>
        <taxon>Streptophyta</taxon>
        <taxon>Embryophyta</taxon>
        <taxon>Tracheophyta</taxon>
        <taxon>Lycopodiopsida</taxon>
        <taxon>Selaginellales</taxon>
        <taxon>Selaginellaceae</taxon>
        <taxon>Selaginella</taxon>
    </lineage>
</organism>
<feature type="compositionally biased region" description="Basic and acidic residues" evidence="2">
    <location>
        <begin position="140"/>
        <end position="152"/>
    </location>
</feature>
<dbReference type="KEGG" id="smo:SELMODRAFT_448758"/>
<evidence type="ECO:0000313" key="4">
    <source>
        <dbReference type="EMBL" id="EFJ06575.1"/>
    </source>
</evidence>
<evidence type="ECO:0000313" key="5">
    <source>
        <dbReference type="Proteomes" id="UP000001514"/>
    </source>
</evidence>
<dbReference type="STRING" id="88036.D8T9Z3"/>
<feature type="region of interest" description="Disordered" evidence="2">
    <location>
        <begin position="275"/>
        <end position="298"/>
    </location>
</feature>
<dbReference type="EMBL" id="GL377699">
    <property type="protein sequence ID" value="EFJ06575.1"/>
    <property type="molecule type" value="Genomic_DNA"/>
</dbReference>
<dbReference type="PANTHER" id="PTHR12460">
    <property type="entry name" value="CYCLIN-DEPENDENT KINASE INHIBITOR-RELATED PROTEIN"/>
    <property type="match status" value="1"/>
</dbReference>
<dbReference type="AlphaFoldDB" id="D8T9Z3"/>
<dbReference type="HOGENOM" id="CLU_024771_1_0_1"/>
<keyword evidence="1" id="KW-0175">Coiled coil</keyword>
<dbReference type="FunFam" id="1.25.40.90:FF:000018">
    <property type="entry name" value="ENTH/VHS family protein isoform 1"/>
    <property type="match status" value="1"/>
</dbReference>
<dbReference type="InterPro" id="IPR006569">
    <property type="entry name" value="CID_dom"/>
</dbReference>
<evidence type="ECO:0000256" key="2">
    <source>
        <dbReference type="SAM" id="MobiDB-lite"/>
    </source>
</evidence>
<dbReference type="Gene3D" id="1.25.40.90">
    <property type="match status" value="1"/>
</dbReference>
<dbReference type="CDD" id="cd16981">
    <property type="entry name" value="CID_RPRD_like"/>
    <property type="match status" value="1"/>
</dbReference>
<dbReference type="InterPro" id="IPR008942">
    <property type="entry name" value="ENTH_VHS"/>
</dbReference>
<feature type="compositionally biased region" description="Polar residues" evidence="2">
    <location>
        <begin position="417"/>
        <end position="434"/>
    </location>
</feature>
<evidence type="ECO:0000259" key="3">
    <source>
        <dbReference type="PROSITE" id="PS51391"/>
    </source>
</evidence>
<dbReference type="GO" id="GO:0005634">
    <property type="term" value="C:nucleus"/>
    <property type="evidence" value="ECO:0007669"/>
    <property type="project" value="UniProtKB-ARBA"/>
</dbReference>
<dbReference type="InParanoid" id="D8T9Z3"/>
<dbReference type="GO" id="GO:0031124">
    <property type="term" value="P:mRNA 3'-end processing"/>
    <property type="evidence" value="ECO:0000318"/>
    <property type="project" value="GO_Central"/>
</dbReference>
<dbReference type="eggNOG" id="KOG2669">
    <property type="taxonomic scope" value="Eukaryota"/>
</dbReference>
<dbReference type="SMART" id="SM00582">
    <property type="entry name" value="RPR"/>
    <property type="match status" value="1"/>
</dbReference>
<evidence type="ECO:0000256" key="1">
    <source>
        <dbReference type="SAM" id="Coils"/>
    </source>
</evidence>
<feature type="region of interest" description="Disordered" evidence="2">
    <location>
        <begin position="130"/>
        <end position="155"/>
    </location>
</feature>
<dbReference type="Gramene" id="EFJ06575">
    <property type="protein sequence ID" value="EFJ06575"/>
    <property type="gene ID" value="SELMODRAFT_448758"/>
</dbReference>